<name>A0A161X0D8_COLIC</name>
<dbReference type="PANTHER" id="PTHR38121">
    <property type="entry name" value="GH16 DOMAIN-CONTAINING PROTEIN"/>
    <property type="match status" value="1"/>
</dbReference>
<dbReference type="GO" id="GO:0005975">
    <property type="term" value="P:carbohydrate metabolic process"/>
    <property type="evidence" value="ECO:0007669"/>
    <property type="project" value="InterPro"/>
</dbReference>
<dbReference type="Pfam" id="PF00722">
    <property type="entry name" value="Glyco_hydro_16"/>
    <property type="match status" value="1"/>
</dbReference>
<keyword evidence="1" id="KW-0472">Membrane</keyword>
<dbReference type="STRING" id="1573173.A0A161X0D8"/>
<dbReference type="SUPFAM" id="SSF49899">
    <property type="entry name" value="Concanavalin A-like lectins/glucanases"/>
    <property type="match status" value="1"/>
</dbReference>
<feature type="non-terminal residue" evidence="3">
    <location>
        <position position="1"/>
    </location>
</feature>
<dbReference type="EMBL" id="LFIW01000334">
    <property type="protein sequence ID" value="KZL87076.1"/>
    <property type="molecule type" value="Genomic_DNA"/>
</dbReference>
<protein>
    <submittedName>
        <fullName evidence="3">Endo---b-glucanase</fullName>
    </submittedName>
</protein>
<comment type="caution">
    <text evidence="3">The sequence shown here is derived from an EMBL/GenBank/DDBJ whole genome shotgun (WGS) entry which is preliminary data.</text>
</comment>
<evidence type="ECO:0000256" key="1">
    <source>
        <dbReference type="SAM" id="Phobius"/>
    </source>
</evidence>
<dbReference type="CDD" id="cd00413">
    <property type="entry name" value="Glyco_hydrolase_16"/>
    <property type="match status" value="1"/>
</dbReference>
<dbReference type="PROSITE" id="PS51762">
    <property type="entry name" value="GH16_2"/>
    <property type="match status" value="1"/>
</dbReference>
<gene>
    <name evidence="3" type="ORF">CI238_01627</name>
</gene>
<dbReference type="PANTHER" id="PTHR38121:SF5">
    <property type="entry name" value="GH16 DOMAIN-CONTAINING PROTEIN"/>
    <property type="match status" value="1"/>
</dbReference>
<keyword evidence="4" id="KW-1185">Reference proteome</keyword>
<proteinExistence type="predicted"/>
<evidence type="ECO:0000313" key="3">
    <source>
        <dbReference type="EMBL" id="KZL87076.1"/>
    </source>
</evidence>
<evidence type="ECO:0000259" key="2">
    <source>
        <dbReference type="PROSITE" id="PS51762"/>
    </source>
</evidence>
<dbReference type="Gene3D" id="2.60.120.200">
    <property type="match status" value="1"/>
</dbReference>
<keyword evidence="1" id="KW-1133">Transmembrane helix</keyword>
<dbReference type="GO" id="GO:0004553">
    <property type="term" value="F:hydrolase activity, hydrolyzing O-glycosyl compounds"/>
    <property type="evidence" value="ECO:0007669"/>
    <property type="project" value="InterPro"/>
</dbReference>
<feature type="domain" description="GH16" evidence="2">
    <location>
        <begin position="94"/>
        <end position="329"/>
    </location>
</feature>
<reference evidence="3 4" key="1">
    <citation type="submission" date="2015-06" db="EMBL/GenBank/DDBJ databases">
        <title>Survival trade-offs in plant roots during colonization by closely related pathogenic and mutualistic fungi.</title>
        <authorList>
            <person name="Hacquard S."/>
            <person name="Kracher B."/>
            <person name="Hiruma K."/>
            <person name="Weinman A."/>
            <person name="Muench P."/>
            <person name="Garrido Oter R."/>
            <person name="Ver Loren van Themaat E."/>
            <person name="Dallerey J.-F."/>
            <person name="Damm U."/>
            <person name="Henrissat B."/>
            <person name="Lespinet O."/>
            <person name="Thon M."/>
            <person name="Kemen E."/>
            <person name="McHardy A.C."/>
            <person name="Schulze-Lefert P."/>
            <person name="O'Connell R.J."/>
        </authorList>
    </citation>
    <scope>NUCLEOTIDE SEQUENCE [LARGE SCALE GENOMIC DNA]</scope>
    <source>
        <strain evidence="3 4">MAFF 238704</strain>
    </source>
</reference>
<dbReference type="Proteomes" id="UP000076584">
    <property type="component" value="Unassembled WGS sequence"/>
</dbReference>
<feature type="transmembrane region" description="Helical" evidence="1">
    <location>
        <begin position="382"/>
        <end position="404"/>
    </location>
</feature>
<sequence length="405" mass="44278">LAVIQPVATSHDLHEQRLPPSPNSVHIHHTHTRTHIIIIVIIFNMRNLATICPLAFSLLPAIARAACECGYSANITGIVEVFTDLIETDFTKVMDIKNNTDWVRQEFNKTNSNARGPLGEKFQPTNIAAVHEGSSSYGLSSTKADAGLQLLVESSTVDGLVPVAEIDSARHDVHHGSFRAMMKVPDVAGTCAAFFWYHNDTQEIDMEFLTREFSPANNSFPVNIVLHSRASLEKGYDASGTGNFLKVNLGFDPTTDFHEYRIDYLRDEVTFYADGKVLGAMNGSAVPTEGGHLILQHWSNGNPLWSGGPPKRDAILTVASVKAYFNSSLDARKADYESRCIDPAAPSAVCAIPDDSAFFFSTQANMTNNQTVSGMSGSEHSVAGMVNAPSWVLVFAWLFLGVWFI</sequence>
<accession>A0A161X0D8</accession>
<keyword evidence="1" id="KW-0812">Transmembrane</keyword>
<evidence type="ECO:0000313" key="4">
    <source>
        <dbReference type="Proteomes" id="UP000076584"/>
    </source>
</evidence>
<dbReference type="InterPro" id="IPR000757">
    <property type="entry name" value="Beta-glucanase-like"/>
</dbReference>
<dbReference type="AlphaFoldDB" id="A0A161X0D8"/>
<dbReference type="InterPro" id="IPR013320">
    <property type="entry name" value="ConA-like_dom_sf"/>
</dbReference>
<organism evidence="3 4">
    <name type="scientific">Colletotrichum incanum</name>
    <name type="common">Soybean anthracnose fungus</name>
    <dbReference type="NCBI Taxonomy" id="1573173"/>
    <lineage>
        <taxon>Eukaryota</taxon>
        <taxon>Fungi</taxon>
        <taxon>Dikarya</taxon>
        <taxon>Ascomycota</taxon>
        <taxon>Pezizomycotina</taxon>
        <taxon>Sordariomycetes</taxon>
        <taxon>Hypocreomycetidae</taxon>
        <taxon>Glomerellales</taxon>
        <taxon>Glomerellaceae</taxon>
        <taxon>Colletotrichum</taxon>
        <taxon>Colletotrichum spaethianum species complex</taxon>
    </lineage>
</organism>